<accession>A0ABV4JZ25</accession>
<proteinExistence type="predicted"/>
<evidence type="ECO:0000256" key="1">
    <source>
        <dbReference type="SAM" id="MobiDB-lite"/>
    </source>
</evidence>
<dbReference type="EMBL" id="JBFSOO010000010">
    <property type="protein sequence ID" value="MEZ6854359.1"/>
    <property type="molecule type" value="Genomic_DNA"/>
</dbReference>
<sequence>MDNWPDIPLPTTCPSGIRDPLLEDEFQSGDDAARPQFAAPRCMPVTLSWNWLHKDHLATLRAFQKAHRASLFLWTYPFTGEQWEARFSGEEPVKWSPLAKLPAYAQVTATIKPVNEVK</sequence>
<feature type="region of interest" description="Disordered" evidence="1">
    <location>
        <begin position="1"/>
        <end position="21"/>
    </location>
</feature>
<protein>
    <recommendedName>
        <fullName evidence="5">Phage tail protein</fullName>
    </recommendedName>
</protein>
<dbReference type="EMBL" id="JBFSOO010000019">
    <property type="protein sequence ID" value="MEZ6854996.1"/>
    <property type="molecule type" value="Genomic_DNA"/>
</dbReference>
<organism evidence="3 4">
    <name type="scientific">Halodesulfovibrio aestuarii</name>
    <dbReference type="NCBI Taxonomy" id="126333"/>
    <lineage>
        <taxon>Bacteria</taxon>
        <taxon>Pseudomonadati</taxon>
        <taxon>Thermodesulfobacteriota</taxon>
        <taxon>Desulfovibrionia</taxon>
        <taxon>Desulfovibrionales</taxon>
        <taxon>Desulfovibrionaceae</taxon>
        <taxon>Halodesulfovibrio</taxon>
    </lineage>
</organism>
<dbReference type="RefSeq" id="WP_371150845.1">
    <property type="nucleotide sequence ID" value="NZ_JBFSOO010000010.1"/>
</dbReference>
<evidence type="ECO:0000313" key="2">
    <source>
        <dbReference type="EMBL" id="MEZ6854359.1"/>
    </source>
</evidence>
<reference evidence="3 4" key="1">
    <citation type="submission" date="2024-07" db="EMBL/GenBank/DDBJ databases">
        <title>Active virus-host system and metabolic interactions in a Lokiarchaeon culture.</title>
        <authorList>
            <person name="Ponce Toledo R.I."/>
            <person name="Rodrigues Oliveira T."/>
            <person name="Schleper C."/>
        </authorList>
    </citation>
    <scope>NUCLEOTIDE SEQUENCE [LARGE SCALE GENOMIC DNA]</scope>
    <source>
        <strain evidence="3 4">B35</strain>
    </source>
</reference>
<name>A0ABV4JZ25_9BACT</name>
<comment type="caution">
    <text evidence="3">The sequence shown here is derived from an EMBL/GenBank/DDBJ whole genome shotgun (WGS) entry which is preliminary data.</text>
</comment>
<dbReference type="Proteomes" id="UP001568358">
    <property type="component" value="Unassembled WGS sequence"/>
</dbReference>
<evidence type="ECO:0000313" key="4">
    <source>
        <dbReference type="Proteomes" id="UP001568358"/>
    </source>
</evidence>
<evidence type="ECO:0008006" key="5">
    <source>
        <dbReference type="Google" id="ProtNLM"/>
    </source>
</evidence>
<evidence type="ECO:0000313" key="3">
    <source>
        <dbReference type="EMBL" id="MEZ6854996.1"/>
    </source>
</evidence>
<gene>
    <name evidence="2" type="ORF">AB2Z07_12615</name>
    <name evidence="3" type="ORF">AB2Z07_16090</name>
</gene>
<keyword evidence="4" id="KW-1185">Reference proteome</keyword>